<dbReference type="InterPro" id="IPR003959">
    <property type="entry name" value="ATPase_AAA_core"/>
</dbReference>
<evidence type="ECO:0000256" key="1">
    <source>
        <dbReference type="ARBA" id="ARBA00006914"/>
    </source>
</evidence>
<evidence type="ECO:0000256" key="2">
    <source>
        <dbReference type="ARBA" id="ARBA00022741"/>
    </source>
</evidence>
<evidence type="ECO:0000313" key="6">
    <source>
        <dbReference type="EMBL" id="CAK0784136.1"/>
    </source>
</evidence>
<comment type="similarity">
    <text evidence="1">Belongs to the AAA ATPase family.</text>
</comment>
<dbReference type="GO" id="GO:0016887">
    <property type="term" value="F:ATP hydrolysis activity"/>
    <property type="evidence" value="ECO:0007669"/>
    <property type="project" value="InterPro"/>
</dbReference>
<keyword evidence="2" id="KW-0547">Nucleotide-binding</keyword>
<evidence type="ECO:0000256" key="3">
    <source>
        <dbReference type="ARBA" id="ARBA00022840"/>
    </source>
</evidence>
<feature type="domain" description="AAA+ ATPase" evidence="5">
    <location>
        <begin position="404"/>
        <end position="538"/>
    </location>
</feature>
<dbReference type="EMBL" id="CAUYUE010000010">
    <property type="protein sequence ID" value="CAK0784136.1"/>
    <property type="molecule type" value="Genomic_DNA"/>
</dbReference>
<keyword evidence="7" id="KW-1185">Reference proteome</keyword>
<comment type="caution">
    <text evidence="6">The sequence shown here is derived from an EMBL/GenBank/DDBJ whole genome shotgun (WGS) entry which is preliminary data.</text>
</comment>
<dbReference type="InterPro" id="IPR003593">
    <property type="entry name" value="AAA+_ATPase"/>
</dbReference>
<dbReference type="SMART" id="SM00382">
    <property type="entry name" value="AAA"/>
    <property type="match status" value="1"/>
</dbReference>
<keyword evidence="3" id="KW-0067">ATP-binding</keyword>
<name>A0AAV1IB95_9CHLO</name>
<proteinExistence type="inferred from homology"/>
<gene>
    <name evidence="6" type="ORF">CVIRNUC_007339</name>
</gene>
<feature type="compositionally biased region" description="Basic and acidic residues" evidence="4">
    <location>
        <begin position="301"/>
        <end position="316"/>
    </location>
</feature>
<evidence type="ECO:0000256" key="4">
    <source>
        <dbReference type="SAM" id="MobiDB-lite"/>
    </source>
</evidence>
<organism evidence="6 7">
    <name type="scientific">Coccomyxa viridis</name>
    <dbReference type="NCBI Taxonomy" id="1274662"/>
    <lineage>
        <taxon>Eukaryota</taxon>
        <taxon>Viridiplantae</taxon>
        <taxon>Chlorophyta</taxon>
        <taxon>core chlorophytes</taxon>
        <taxon>Trebouxiophyceae</taxon>
        <taxon>Trebouxiophyceae incertae sedis</taxon>
        <taxon>Coccomyxaceae</taxon>
        <taxon>Coccomyxa</taxon>
    </lineage>
</organism>
<dbReference type="CDD" id="cd19481">
    <property type="entry name" value="RecA-like_protease"/>
    <property type="match status" value="1"/>
</dbReference>
<evidence type="ECO:0000313" key="7">
    <source>
        <dbReference type="Proteomes" id="UP001314263"/>
    </source>
</evidence>
<protein>
    <recommendedName>
        <fullName evidence="5">AAA+ ATPase domain-containing protein</fullName>
    </recommendedName>
</protein>
<dbReference type="Gene3D" id="3.40.50.300">
    <property type="entry name" value="P-loop containing nucleotide triphosphate hydrolases"/>
    <property type="match status" value="1"/>
</dbReference>
<dbReference type="InterPro" id="IPR027417">
    <property type="entry name" value="P-loop_NTPase"/>
</dbReference>
<dbReference type="Proteomes" id="UP001314263">
    <property type="component" value="Unassembled WGS sequence"/>
</dbReference>
<sequence>MQTSGRCRLAATAAVEHLNDNGYQSDDSHQLLRHWQILAASSIIALSLPMGQASCEASRETLMEQSKGRIINEWDILDENLHRQEAAMPFSQFVSRAKPPAVTCSREQIIVRIPVRGGVDLAGIIADVASSFSRGCGADTVAKITEDDDQRTFHFECSSSTGPLGGLQAEIIASKRRSSAAEVIFRKDGPLTEDDISAMSSAMRTANTLIKPGQGFRRVEIFEGSMEDIQKGAEDMFRELQGAFSFGFGMFPELEDRMAHEMRRLFRPDASTPSREDGFALPPPAGGLRRPSSFDLAGDMEDMRGMADEHTEEEQRIALGQSPSDGGGGGYGSAEADKAAARLQQLGVTVSPPGRTGAIDWQSLAGYDEQKRQIEDTMLLALLHPEVYEEVAKGTRRFAADSPRPRAVLFEGPPGCGKTTSARVIASQAAVPLIYVPLEAVASKWYGESERNLAEIFRAAEQLGGAIIFLDEVDSLATQRSSEMHEATRRLLGVLLRQLDGFGPQSKSIVVGATNRRQDLDPALLSRFDAAVTFGLPSEANRQQIMQQYATHLAEEDIAELARATEGMSGRDLRDIAEQSERRTASKIVRSELPKGTLPGLAEYLEAAAKRRQEKKAAPVVPTMRNLMATAVH</sequence>
<dbReference type="Gene3D" id="1.10.8.60">
    <property type="match status" value="1"/>
</dbReference>
<evidence type="ECO:0000259" key="5">
    <source>
        <dbReference type="SMART" id="SM00382"/>
    </source>
</evidence>
<dbReference type="Pfam" id="PF00004">
    <property type="entry name" value="AAA"/>
    <property type="match status" value="1"/>
</dbReference>
<dbReference type="PANTHER" id="PTHR23073">
    <property type="entry name" value="26S PROTEASOME REGULATORY SUBUNIT"/>
    <property type="match status" value="1"/>
</dbReference>
<dbReference type="GO" id="GO:0005524">
    <property type="term" value="F:ATP binding"/>
    <property type="evidence" value="ECO:0007669"/>
    <property type="project" value="UniProtKB-KW"/>
</dbReference>
<accession>A0AAV1IB95</accession>
<dbReference type="AlphaFoldDB" id="A0AAV1IB95"/>
<dbReference type="SUPFAM" id="SSF52540">
    <property type="entry name" value="P-loop containing nucleoside triphosphate hydrolases"/>
    <property type="match status" value="1"/>
</dbReference>
<feature type="region of interest" description="Disordered" evidence="4">
    <location>
        <begin position="267"/>
        <end position="336"/>
    </location>
</feature>
<dbReference type="InterPro" id="IPR050221">
    <property type="entry name" value="26S_Proteasome_ATPase"/>
</dbReference>
<reference evidence="6 7" key="1">
    <citation type="submission" date="2023-10" db="EMBL/GenBank/DDBJ databases">
        <authorList>
            <person name="Maclean D."/>
            <person name="Macfadyen A."/>
        </authorList>
    </citation>
    <scope>NUCLEOTIDE SEQUENCE [LARGE SCALE GENOMIC DNA]</scope>
</reference>